<feature type="compositionally biased region" description="Basic and acidic residues" evidence="2">
    <location>
        <begin position="155"/>
        <end position="165"/>
    </location>
</feature>
<feature type="region of interest" description="Disordered" evidence="2">
    <location>
        <begin position="225"/>
        <end position="290"/>
    </location>
</feature>
<dbReference type="GO" id="GO:0005509">
    <property type="term" value="F:calcium ion binding"/>
    <property type="evidence" value="ECO:0007669"/>
    <property type="project" value="InterPro"/>
</dbReference>
<accession>A0A7S1BV52</accession>
<evidence type="ECO:0000256" key="2">
    <source>
        <dbReference type="SAM" id="MobiDB-lite"/>
    </source>
</evidence>
<feature type="compositionally biased region" description="Basic and acidic residues" evidence="2">
    <location>
        <begin position="115"/>
        <end position="138"/>
    </location>
</feature>
<feature type="compositionally biased region" description="Basic and acidic residues" evidence="2">
    <location>
        <begin position="87"/>
        <end position="106"/>
    </location>
</feature>
<dbReference type="InterPro" id="IPR002048">
    <property type="entry name" value="EF_hand_dom"/>
</dbReference>
<dbReference type="InterPro" id="IPR011992">
    <property type="entry name" value="EF-hand-dom_pair"/>
</dbReference>
<organism evidence="4">
    <name type="scientific">Corethron hystrix</name>
    <dbReference type="NCBI Taxonomy" id="216773"/>
    <lineage>
        <taxon>Eukaryota</taxon>
        <taxon>Sar</taxon>
        <taxon>Stramenopiles</taxon>
        <taxon>Ochrophyta</taxon>
        <taxon>Bacillariophyta</taxon>
        <taxon>Coscinodiscophyceae</taxon>
        <taxon>Corethrophycidae</taxon>
        <taxon>Corethrales</taxon>
        <taxon>Corethraceae</taxon>
        <taxon>Corethron</taxon>
    </lineage>
</organism>
<dbReference type="Gene3D" id="1.10.238.10">
    <property type="entry name" value="EF-hand"/>
    <property type="match status" value="1"/>
</dbReference>
<feature type="compositionally biased region" description="Basic and acidic residues" evidence="2">
    <location>
        <begin position="413"/>
        <end position="426"/>
    </location>
</feature>
<dbReference type="SUPFAM" id="SSF47473">
    <property type="entry name" value="EF-hand"/>
    <property type="match status" value="1"/>
</dbReference>
<evidence type="ECO:0000259" key="3">
    <source>
        <dbReference type="PROSITE" id="PS50222"/>
    </source>
</evidence>
<feature type="compositionally biased region" description="Low complexity" evidence="2">
    <location>
        <begin position="176"/>
        <end position="185"/>
    </location>
</feature>
<proteinExistence type="predicted"/>
<dbReference type="PROSITE" id="PS00018">
    <property type="entry name" value="EF_HAND_1"/>
    <property type="match status" value="1"/>
</dbReference>
<feature type="compositionally biased region" description="Low complexity" evidence="2">
    <location>
        <begin position="256"/>
        <end position="280"/>
    </location>
</feature>
<name>A0A7S1BV52_9STRA</name>
<feature type="domain" description="EF-hand" evidence="3">
    <location>
        <begin position="350"/>
        <end position="385"/>
    </location>
</feature>
<dbReference type="PROSITE" id="PS50222">
    <property type="entry name" value="EF_HAND_2"/>
    <property type="match status" value="2"/>
</dbReference>
<gene>
    <name evidence="4" type="ORF">CHYS00102_LOCUS24252</name>
</gene>
<dbReference type="CDD" id="cd00051">
    <property type="entry name" value="EFh"/>
    <property type="match status" value="1"/>
</dbReference>
<evidence type="ECO:0000313" key="4">
    <source>
        <dbReference type="EMBL" id="CAD8897038.1"/>
    </source>
</evidence>
<dbReference type="EMBL" id="HBFR01033244">
    <property type="protein sequence ID" value="CAD8897038.1"/>
    <property type="molecule type" value="Transcribed_RNA"/>
</dbReference>
<feature type="compositionally biased region" description="Basic and acidic residues" evidence="2">
    <location>
        <begin position="1"/>
        <end position="13"/>
    </location>
</feature>
<feature type="compositionally biased region" description="Acidic residues" evidence="2">
    <location>
        <begin position="186"/>
        <end position="198"/>
    </location>
</feature>
<sequence length="426" mass="46930">MSRTFFLKEEMESRGPANADAEQSKSLSGLADAISGLDREVLNEVALDVATPEEIRSNDELLKIKLEVLQKENELIDTEFVARQAAKKKEEKERTEKERMEKKAVEEEQAEEKEAEEKEPGAEERFVPSEAEKTDFVHDGTAAVEEFDAPTEVFEDSRQLLEKTDGTTLAPPPAPAAETAVPEPEVAAEDDDDEAELSTEEIEALTHILTSDPVLKEREELARIKAAIAQDEENDEDEAAEDREEGSEGDPPSSPPAADAAGDGVEPGPEAAATEAPAESGAEDGNARLEHAIDKLSAKVRTMVDGIEEQLGEAELRIGDRLHLLDRDLDGILSRQEVEGVLQDVLKRKLTEQEASEIAREIDTDEDGRITVDELNKWCQMKRISKLVEVGRDVDNDMANMKEMDDEQAEAEATAKDSNDRETTAK</sequence>
<keyword evidence="1" id="KW-0106">Calcium</keyword>
<feature type="region of interest" description="Disordered" evidence="2">
    <location>
        <begin position="1"/>
        <end position="28"/>
    </location>
</feature>
<feature type="compositionally biased region" description="Acidic residues" evidence="2">
    <location>
        <begin position="230"/>
        <end position="248"/>
    </location>
</feature>
<reference evidence="4" key="1">
    <citation type="submission" date="2021-01" db="EMBL/GenBank/DDBJ databases">
        <authorList>
            <person name="Corre E."/>
            <person name="Pelletier E."/>
            <person name="Niang G."/>
            <person name="Scheremetjew M."/>
            <person name="Finn R."/>
            <person name="Kale V."/>
            <person name="Holt S."/>
            <person name="Cochrane G."/>
            <person name="Meng A."/>
            <person name="Brown T."/>
            <person name="Cohen L."/>
        </authorList>
    </citation>
    <scope>NUCLEOTIDE SEQUENCE</scope>
    <source>
        <strain evidence="4">308</strain>
    </source>
</reference>
<dbReference type="AlphaFoldDB" id="A0A7S1BV52"/>
<feature type="region of interest" description="Disordered" evidence="2">
    <location>
        <begin position="399"/>
        <end position="426"/>
    </location>
</feature>
<dbReference type="Pfam" id="PF13499">
    <property type="entry name" value="EF-hand_7"/>
    <property type="match status" value="1"/>
</dbReference>
<protein>
    <recommendedName>
        <fullName evidence="3">EF-hand domain-containing protein</fullName>
    </recommendedName>
</protein>
<feature type="domain" description="EF-hand" evidence="3">
    <location>
        <begin position="313"/>
        <end position="348"/>
    </location>
</feature>
<evidence type="ECO:0000256" key="1">
    <source>
        <dbReference type="ARBA" id="ARBA00022837"/>
    </source>
</evidence>
<feature type="region of interest" description="Disordered" evidence="2">
    <location>
        <begin position="83"/>
        <end position="198"/>
    </location>
</feature>
<dbReference type="InterPro" id="IPR018247">
    <property type="entry name" value="EF_Hand_1_Ca_BS"/>
</dbReference>